<comment type="cofactor">
    <cofactor evidence="1">
        <name>Mg(2+)</name>
        <dbReference type="ChEBI" id="CHEBI:18420"/>
    </cofactor>
</comment>
<gene>
    <name evidence="7" type="ORF">FKV42_08275</name>
</gene>
<dbReference type="InterPro" id="IPR036649">
    <property type="entry name" value="Pyrophosphatase_sf"/>
</dbReference>
<sequence>MNVVIETSKYSFIKYNKKGSRFVKEFLSPIPTIFNYGFIEGSLAEDGMEKDVVVIGPRMPQGTVLDVNRFHGVVKFVDDSLEDNKEIVCEGGFYSKPIFYFYFHLYATFKIVYYLILKRKLANCRFEGIVWYKQNNDVSVGI</sequence>
<dbReference type="Gene3D" id="3.90.80.10">
    <property type="entry name" value="Inorganic pyrophosphatase"/>
    <property type="match status" value="1"/>
</dbReference>
<evidence type="ECO:0000256" key="6">
    <source>
        <dbReference type="SAM" id="Phobius"/>
    </source>
</evidence>
<dbReference type="InterPro" id="IPR008162">
    <property type="entry name" value="Pyrophosphatase"/>
</dbReference>
<dbReference type="Proteomes" id="UP000319335">
    <property type="component" value="Unassembled WGS sequence"/>
</dbReference>
<accession>A0A7Z8KNL0</accession>
<dbReference type="EC" id="3.6.1.1" evidence="2"/>
<keyword evidence="8" id="KW-1185">Reference proteome</keyword>
<evidence type="ECO:0000256" key="2">
    <source>
        <dbReference type="ARBA" id="ARBA00012146"/>
    </source>
</evidence>
<proteinExistence type="predicted"/>
<keyword evidence="6" id="KW-1133">Transmembrane helix</keyword>
<evidence type="ECO:0000256" key="4">
    <source>
        <dbReference type="ARBA" id="ARBA00022801"/>
    </source>
</evidence>
<dbReference type="AlphaFoldDB" id="A0A7Z8KNL0"/>
<reference evidence="7 8" key="1">
    <citation type="submission" date="2019-06" db="EMBL/GenBank/DDBJ databases">
        <title>Draft genome sequence of Methanolobus vulcani B1d.</title>
        <authorList>
            <person name="Creighbaum A.J."/>
            <person name="Ticak T."/>
            <person name="Hariraju D."/>
            <person name="Arivett B.A."/>
            <person name="Ferguson D.J.Jr."/>
        </authorList>
    </citation>
    <scope>NUCLEOTIDE SEQUENCE [LARGE SCALE GENOMIC DNA]</scope>
    <source>
        <strain evidence="7 8">B1d</strain>
    </source>
</reference>
<keyword evidence="5" id="KW-0460">Magnesium</keyword>
<keyword evidence="6" id="KW-0472">Membrane</keyword>
<dbReference type="Pfam" id="PF00719">
    <property type="entry name" value="Pyrophosphatase"/>
    <property type="match status" value="1"/>
</dbReference>
<evidence type="ECO:0000256" key="5">
    <source>
        <dbReference type="ARBA" id="ARBA00022842"/>
    </source>
</evidence>
<organism evidence="7 8">
    <name type="scientific">Methanolobus vulcani</name>
    <dbReference type="NCBI Taxonomy" id="38026"/>
    <lineage>
        <taxon>Archaea</taxon>
        <taxon>Methanobacteriati</taxon>
        <taxon>Methanobacteriota</taxon>
        <taxon>Stenosarchaea group</taxon>
        <taxon>Methanomicrobia</taxon>
        <taxon>Methanosarcinales</taxon>
        <taxon>Methanosarcinaceae</taxon>
        <taxon>Methanolobus</taxon>
    </lineage>
</organism>
<dbReference type="RefSeq" id="WP_154809771.1">
    <property type="nucleotide sequence ID" value="NZ_VIAQ01000015.1"/>
</dbReference>
<evidence type="ECO:0000313" key="7">
    <source>
        <dbReference type="EMBL" id="TQD25044.1"/>
    </source>
</evidence>
<protein>
    <recommendedName>
        <fullName evidence="2">inorganic diphosphatase</fullName>
        <ecNumber evidence="2">3.6.1.1</ecNumber>
    </recommendedName>
</protein>
<evidence type="ECO:0000256" key="3">
    <source>
        <dbReference type="ARBA" id="ARBA00022723"/>
    </source>
</evidence>
<dbReference type="GO" id="GO:0004427">
    <property type="term" value="F:inorganic diphosphate phosphatase activity"/>
    <property type="evidence" value="ECO:0007669"/>
    <property type="project" value="UniProtKB-EC"/>
</dbReference>
<keyword evidence="4" id="KW-0378">Hydrolase</keyword>
<evidence type="ECO:0000256" key="1">
    <source>
        <dbReference type="ARBA" id="ARBA00001946"/>
    </source>
</evidence>
<dbReference type="GO" id="GO:0005737">
    <property type="term" value="C:cytoplasm"/>
    <property type="evidence" value="ECO:0007669"/>
    <property type="project" value="InterPro"/>
</dbReference>
<dbReference type="SUPFAM" id="SSF50324">
    <property type="entry name" value="Inorganic pyrophosphatase"/>
    <property type="match status" value="1"/>
</dbReference>
<dbReference type="EMBL" id="VIAQ01000015">
    <property type="protein sequence ID" value="TQD25044.1"/>
    <property type="molecule type" value="Genomic_DNA"/>
</dbReference>
<feature type="transmembrane region" description="Helical" evidence="6">
    <location>
        <begin position="98"/>
        <end position="117"/>
    </location>
</feature>
<comment type="caution">
    <text evidence="7">The sequence shown here is derived from an EMBL/GenBank/DDBJ whole genome shotgun (WGS) entry which is preliminary data.</text>
</comment>
<dbReference type="GO" id="GO:0000287">
    <property type="term" value="F:magnesium ion binding"/>
    <property type="evidence" value="ECO:0007669"/>
    <property type="project" value="InterPro"/>
</dbReference>
<keyword evidence="6" id="KW-0812">Transmembrane</keyword>
<keyword evidence="3" id="KW-0479">Metal-binding</keyword>
<dbReference type="GO" id="GO:0006796">
    <property type="term" value="P:phosphate-containing compound metabolic process"/>
    <property type="evidence" value="ECO:0007669"/>
    <property type="project" value="InterPro"/>
</dbReference>
<evidence type="ECO:0000313" key="8">
    <source>
        <dbReference type="Proteomes" id="UP000319335"/>
    </source>
</evidence>
<dbReference type="OrthoDB" id="134160at2157"/>
<name>A0A7Z8KNL0_9EURY</name>